<evidence type="ECO:0000256" key="3">
    <source>
        <dbReference type="ARBA" id="ARBA00022824"/>
    </source>
</evidence>
<dbReference type="PANTHER" id="PTHR10994">
    <property type="entry name" value="RETICULON"/>
    <property type="match status" value="1"/>
</dbReference>
<dbReference type="GO" id="GO:0005789">
    <property type="term" value="C:endoplasmic reticulum membrane"/>
    <property type="evidence" value="ECO:0007669"/>
    <property type="project" value="UniProtKB-SubCell"/>
</dbReference>
<gene>
    <name evidence="8" type="ORF">Din_035136</name>
</gene>
<dbReference type="PANTHER" id="PTHR10994:SF145">
    <property type="entry name" value="RETICULON-LIKE PROTEIN B13"/>
    <property type="match status" value="1"/>
</dbReference>
<name>A0A5B7BAZ5_DAVIN</name>
<organism evidence="8">
    <name type="scientific">Davidia involucrata</name>
    <name type="common">Dove tree</name>
    <dbReference type="NCBI Taxonomy" id="16924"/>
    <lineage>
        <taxon>Eukaryota</taxon>
        <taxon>Viridiplantae</taxon>
        <taxon>Streptophyta</taxon>
        <taxon>Embryophyta</taxon>
        <taxon>Tracheophyta</taxon>
        <taxon>Spermatophyta</taxon>
        <taxon>Magnoliopsida</taxon>
        <taxon>eudicotyledons</taxon>
        <taxon>Gunneridae</taxon>
        <taxon>Pentapetalae</taxon>
        <taxon>asterids</taxon>
        <taxon>Cornales</taxon>
        <taxon>Nyssaceae</taxon>
        <taxon>Davidia</taxon>
    </lineage>
</organism>
<evidence type="ECO:0000313" key="8">
    <source>
        <dbReference type="EMBL" id="MPA65695.1"/>
    </source>
</evidence>
<keyword evidence="4 6" id="KW-1133">Transmembrane helix</keyword>
<proteinExistence type="predicted"/>
<dbReference type="EMBL" id="GHES01035136">
    <property type="protein sequence ID" value="MPA65695.1"/>
    <property type="molecule type" value="Transcribed_RNA"/>
</dbReference>
<feature type="transmembrane region" description="Helical" evidence="6">
    <location>
        <begin position="116"/>
        <end position="134"/>
    </location>
</feature>
<evidence type="ECO:0000256" key="1">
    <source>
        <dbReference type="ARBA" id="ARBA00004477"/>
    </source>
</evidence>
<feature type="transmembrane region" description="Helical" evidence="6">
    <location>
        <begin position="25"/>
        <end position="45"/>
    </location>
</feature>
<accession>A0A5B7BAZ5</accession>
<dbReference type="PROSITE" id="PS50845">
    <property type="entry name" value="RETICULON"/>
    <property type="match status" value="1"/>
</dbReference>
<comment type="subcellular location">
    <subcellularLocation>
        <location evidence="1 6">Endoplasmic reticulum membrane</location>
        <topology evidence="1 6">Multi-pass membrane protein</topology>
    </subcellularLocation>
</comment>
<evidence type="ECO:0000256" key="4">
    <source>
        <dbReference type="ARBA" id="ARBA00022989"/>
    </source>
</evidence>
<protein>
    <recommendedName>
        <fullName evidence="6">Reticulon-like protein</fullName>
    </recommendedName>
</protein>
<dbReference type="Pfam" id="PF02453">
    <property type="entry name" value="Reticulon"/>
    <property type="match status" value="1"/>
</dbReference>
<keyword evidence="3 6" id="KW-0256">Endoplasmic reticulum</keyword>
<evidence type="ECO:0000259" key="7">
    <source>
        <dbReference type="PROSITE" id="PS50845"/>
    </source>
</evidence>
<feature type="transmembrane region" description="Helical" evidence="6">
    <location>
        <begin position="51"/>
        <end position="72"/>
    </location>
</feature>
<feature type="domain" description="Reticulon" evidence="7">
    <location>
        <begin position="14"/>
        <end position="200"/>
    </location>
</feature>
<evidence type="ECO:0000256" key="5">
    <source>
        <dbReference type="ARBA" id="ARBA00023136"/>
    </source>
</evidence>
<evidence type="ECO:0000256" key="6">
    <source>
        <dbReference type="RuleBase" id="RU363132"/>
    </source>
</evidence>
<feature type="transmembrane region" description="Helical" evidence="6">
    <location>
        <begin position="140"/>
        <end position="159"/>
    </location>
</feature>
<reference evidence="8" key="1">
    <citation type="submission" date="2019-08" db="EMBL/GenBank/DDBJ databases">
        <title>Reference gene set and small RNA set construction with multiple tissues from Davidia involucrata Baill.</title>
        <authorList>
            <person name="Yang H."/>
            <person name="Zhou C."/>
            <person name="Li G."/>
            <person name="Wang J."/>
            <person name="Gao P."/>
            <person name="Wang M."/>
            <person name="Wang R."/>
            <person name="Zhao Y."/>
        </authorList>
    </citation>
    <scope>NUCLEOTIDE SEQUENCE</scope>
    <source>
        <tissue evidence="8">Mixed with DoveR01_LX</tissue>
    </source>
</reference>
<evidence type="ECO:0000256" key="2">
    <source>
        <dbReference type="ARBA" id="ARBA00022692"/>
    </source>
</evidence>
<dbReference type="InterPro" id="IPR003388">
    <property type="entry name" value="Reticulon"/>
</dbReference>
<sequence>MSTASQSSPPADIVKDIFLWRRKKLSITVLFVATATWVLLEVYQFNFITVASWVAMFTFTFTFLWGNILRLLNKETPDMSGLEITEETAMEIANSLRAWSEEGVRWMFRVGAESELFVFARTVAGLLLLSYLGSFCDLLTLLYIGTVVGMTVPVIYVKYEDKIKGYGERLRVQCKRFCGMIDEKVFRKLKNKVVGEKKIE</sequence>
<dbReference type="InterPro" id="IPR045064">
    <property type="entry name" value="Reticulon-like"/>
</dbReference>
<dbReference type="GO" id="GO:0009617">
    <property type="term" value="P:response to bacterium"/>
    <property type="evidence" value="ECO:0007669"/>
    <property type="project" value="InterPro"/>
</dbReference>
<keyword evidence="5 6" id="KW-0472">Membrane</keyword>
<dbReference type="AlphaFoldDB" id="A0A5B7BAZ5"/>
<keyword evidence="2 6" id="KW-0812">Transmembrane</keyword>